<sequence>MASRSSRAPLKTPSRRRRLSPNALEEVKQAHRDYVAGTLVPKKFLKPLGYLMVWAATFEHAIDQAIYTFFSFDHPDKGSIISARFSTLGTKLDVLKVIAELSVKNPAAKSAFNKIMSDADKFIGERNKLTHGDWKGASGDDSALKITYKAQGKLTVSHKWYYVEEVMAIAESGLGLSDRLWAFFRDHPDWNVSPP</sequence>
<evidence type="ECO:0000313" key="2">
    <source>
        <dbReference type="Proteomes" id="UP000183208"/>
    </source>
</evidence>
<reference evidence="1 2" key="1">
    <citation type="submission" date="2016-10" db="EMBL/GenBank/DDBJ databases">
        <authorList>
            <person name="de Groot N.N."/>
        </authorList>
    </citation>
    <scope>NUCLEOTIDE SEQUENCE [LARGE SCALE GENOMIC DNA]</scope>
    <source>
        <strain evidence="1 2">GAS522</strain>
    </source>
</reference>
<dbReference type="EMBL" id="FNTI01000001">
    <property type="protein sequence ID" value="SEE50441.1"/>
    <property type="molecule type" value="Genomic_DNA"/>
</dbReference>
<organism evidence="1 2">
    <name type="scientific">Bradyrhizobium lablabi</name>
    <dbReference type="NCBI Taxonomy" id="722472"/>
    <lineage>
        <taxon>Bacteria</taxon>
        <taxon>Pseudomonadati</taxon>
        <taxon>Pseudomonadota</taxon>
        <taxon>Alphaproteobacteria</taxon>
        <taxon>Hyphomicrobiales</taxon>
        <taxon>Nitrobacteraceae</taxon>
        <taxon>Bradyrhizobium</taxon>
    </lineage>
</organism>
<dbReference type="AlphaFoldDB" id="A0A1H5JEK8"/>
<evidence type="ECO:0000313" key="1">
    <source>
        <dbReference type="EMBL" id="SEE50441.1"/>
    </source>
</evidence>
<dbReference type="RefSeq" id="WP_143039839.1">
    <property type="nucleotide sequence ID" value="NZ_FNTI01000001.1"/>
</dbReference>
<name>A0A1H5JEK8_9BRAD</name>
<proteinExistence type="predicted"/>
<accession>A0A1H5JEK8</accession>
<gene>
    <name evidence="1" type="ORF">SAMN05444171_7767</name>
</gene>
<dbReference type="Proteomes" id="UP000183208">
    <property type="component" value="Unassembled WGS sequence"/>
</dbReference>
<protein>
    <submittedName>
        <fullName evidence="1">Uncharacterized protein</fullName>
    </submittedName>
</protein>